<name>A0A382SRV6_9ZZZZ</name>
<keyword evidence="1" id="KW-0472">Membrane</keyword>
<evidence type="ECO:0000313" key="2">
    <source>
        <dbReference type="EMBL" id="SVD12664.1"/>
    </source>
</evidence>
<feature type="transmembrane region" description="Helical" evidence="1">
    <location>
        <begin position="21"/>
        <end position="38"/>
    </location>
</feature>
<reference evidence="2" key="1">
    <citation type="submission" date="2018-05" db="EMBL/GenBank/DDBJ databases">
        <authorList>
            <person name="Lanie J.A."/>
            <person name="Ng W.-L."/>
            <person name="Kazmierczak K.M."/>
            <person name="Andrzejewski T.M."/>
            <person name="Davidsen T.M."/>
            <person name="Wayne K.J."/>
            <person name="Tettelin H."/>
            <person name="Glass J.I."/>
            <person name="Rusch D."/>
            <person name="Podicherti R."/>
            <person name="Tsui H.-C.T."/>
            <person name="Winkler M.E."/>
        </authorList>
    </citation>
    <scope>NUCLEOTIDE SEQUENCE</scope>
</reference>
<dbReference type="AlphaFoldDB" id="A0A382SRV6"/>
<sequence>MSRESKKALYLLGERLIKYRWPVTILVVLVTVWFGWHASRLFMITSFGDLLPQSHPFIKIHNRYAKDFGGANNIVMMVETEEGHLFDVEKLAQIYLITEEIDKVYGVNHNQIDSIG</sequence>
<feature type="non-terminal residue" evidence="2">
    <location>
        <position position="116"/>
    </location>
</feature>
<evidence type="ECO:0000256" key="1">
    <source>
        <dbReference type="SAM" id="Phobius"/>
    </source>
</evidence>
<protein>
    <recommendedName>
        <fullName evidence="3">Membrane transport protein MMPL domain-containing protein</fullName>
    </recommendedName>
</protein>
<organism evidence="2">
    <name type="scientific">marine metagenome</name>
    <dbReference type="NCBI Taxonomy" id="408172"/>
    <lineage>
        <taxon>unclassified sequences</taxon>
        <taxon>metagenomes</taxon>
        <taxon>ecological metagenomes</taxon>
    </lineage>
</organism>
<keyword evidence="1" id="KW-1133">Transmembrane helix</keyword>
<gene>
    <name evidence="2" type="ORF">METZ01_LOCUS365518</name>
</gene>
<dbReference type="EMBL" id="UINC01131137">
    <property type="protein sequence ID" value="SVD12664.1"/>
    <property type="molecule type" value="Genomic_DNA"/>
</dbReference>
<accession>A0A382SRV6</accession>
<evidence type="ECO:0008006" key="3">
    <source>
        <dbReference type="Google" id="ProtNLM"/>
    </source>
</evidence>
<proteinExistence type="predicted"/>
<keyword evidence="1" id="KW-0812">Transmembrane</keyword>